<keyword evidence="2" id="KW-1185">Reference proteome</keyword>
<dbReference type="EMBL" id="JAGGKT010000001">
    <property type="protein sequence ID" value="MBP1930614.1"/>
    <property type="molecule type" value="Genomic_DNA"/>
</dbReference>
<name>A0ABS4GK33_9BACL</name>
<dbReference type="RefSeq" id="WP_209808694.1">
    <property type="nucleotide sequence ID" value="NZ_JAGGKT010000001.1"/>
</dbReference>
<gene>
    <name evidence="1" type="ORF">J2Z37_000601</name>
</gene>
<organism evidence="1 2">
    <name type="scientific">Ammoniphilus resinae</name>
    <dbReference type="NCBI Taxonomy" id="861532"/>
    <lineage>
        <taxon>Bacteria</taxon>
        <taxon>Bacillati</taxon>
        <taxon>Bacillota</taxon>
        <taxon>Bacilli</taxon>
        <taxon>Bacillales</taxon>
        <taxon>Paenibacillaceae</taxon>
        <taxon>Aneurinibacillus group</taxon>
        <taxon>Ammoniphilus</taxon>
    </lineage>
</organism>
<dbReference type="Proteomes" id="UP001519343">
    <property type="component" value="Unassembled WGS sequence"/>
</dbReference>
<comment type="caution">
    <text evidence="1">The sequence shown here is derived from an EMBL/GenBank/DDBJ whole genome shotgun (WGS) entry which is preliminary data.</text>
</comment>
<proteinExistence type="predicted"/>
<evidence type="ECO:0000313" key="1">
    <source>
        <dbReference type="EMBL" id="MBP1930614.1"/>
    </source>
</evidence>
<accession>A0ABS4GK33</accession>
<evidence type="ECO:0000313" key="2">
    <source>
        <dbReference type="Proteomes" id="UP001519343"/>
    </source>
</evidence>
<sequence>MTYVCPLCNCLTASSPNCPKCSQPMVDQGRLMDTFDDYSPYLDIEGMKKADGYPEDSYDHQCPHIFLCLSCGEQVTQLIDEMIMA</sequence>
<protein>
    <submittedName>
        <fullName evidence="1">Uncharacterized protein</fullName>
    </submittedName>
</protein>
<reference evidence="1 2" key="1">
    <citation type="submission" date="2021-03" db="EMBL/GenBank/DDBJ databases">
        <title>Genomic Encyclopedia of Type Strains, Phase IV (KMG-IV): sequencing the most valuable type-strain genomes for metagenomic binning, comparative biology and taxonomic classification.</title>
        <authorList>
            <person name="Goeker M."/>
        </authorList>
    </citation>
    <scope>NUCLEOTIDE SEQUENCE [LARGE SCALE GENOMIC DNA]</scope>
    <source>
        <strain evidence="1 2">DSM 24738</strain>
    </source>
</reference>